<evidence type="ECO:0000313" key="2">
    <source>
        <dbReference type="EMBL" id="TGO89506.1"/>
    </source>
</evidence>
<dbReference type="Proteomes" id="UP000297280">
    <property type="component" value="Unassembled WGS sequence"/>
</dbReference>
<evidence type="ECO:0000256" key="1">
    <source>
        <dbReference type="SAM" id="Phobius"/>
    </source>
</evidence>
<gene>
    <name evidence="2" type="ORF">BPOR_0106g00140</name>
</gene>
<dbReference type="AlphaFoldDB" id="A0A4Z1KYF9"/>
<proteinExistence type="predicted"/>
<reference evidence="2 3" key="1">
    <citation type="submission" date="2017-12" db="EMBL/GenBank/DDBJ databases">
        <title>Comparative genomics of Botrytis spp.</title>
        <authorList>
            <person name="Valero-Jimenez C.A."/>
            <person name="Tapia P."/>
            <person name="Veloso J."/>
            <person name="Silva-Moreno E."/>
            <person name="Staats M."/>
            <person name="Valdes J.H."/>
            <person name="Van Kan J.A.L."/>
        </authorList>
    </citation>
    <scope>NUCLEOTIDE SEQUENCE [LARGE SCALE GENOMIC DNA]</scope>
    <source>
        <strain evidence="2 3">MUCL3349</strain>
    </source>
</reference>
<keyword evidence="3" id="KW-1185">Reference proteome</keyword>
<name>A0A4Z1KYF9_9HELO</name>
<protein>
    <submittedName>
        <fullName evidence="2">Uncharacterized protein</fullName>
    </submittedName>
</protein>
<keyword evidence="1" id="KW-1133">Transmembrane helix</keyword>
<comment type="caution">
    <text evidence="2">The sequence shown here is derived from an EMBL/GenBank/DDBJ whole genome shotgun (WGS) entry which is preliminary data.</text>
</comment>
<organism evidence="2 3">
    <name type="scientific">Botrytis porri</name>
    <dbReference type="NCBI Taxonomy" id="87229"/>
    <lineage>
        <taxon>Eukaryota</taxon>
        <taxon>Fungi</taxon>
        <taxon>Dikarya</taxon>
        <taxon>Ascomycota</taxon>
        <taxon>Pezizomycotina</taxon>
        <taxon>Leotiomycetes</taxon>
        <taxon>Helotiales</taxon>
        <taxon>Sclerotiniaceae</taxon>
        <taxon>Botrytis</taxon>
    </lineage>
</organism>
<keyword evidence="1" id="KW-0812">Transmembrane</keyword>
<keyword evidence="1" id="KW-0472">Membrane</keyword>
<feature type="transmembrane region" description="Helical" evidence="1">
    <location>
        <begin position="89"/>
        <end position="116"/>
    </location>
</feature>
<sequence>MSNYIEATMQDQQAHEVNELATRFKRMNIEVTFQPNRKLKFERCTAREEVLSHKRRMCDDGAQWERRERLKVDNGSAATFEHSMTTQLYISYILTIPYYALMFSIRSQILLLLAILPEY</sequence>
<evidence type="ECO:0000313" key="3">
    <source>
        <dbReference type="Proteomes" id="UP000297280"/>
    </source>
</evidence>
<dbReference type="EMBL" id="PQXO01000106">
    <property type="protein sequence ID" value="TGO89506.1"/>
    <property type="molecule type" value="Genomic_DNA"/>
</dbReference>
<accession>A0A4Z1KYF9</accession>